<dbReference type="SUPFAM" id="SSF55315">
    <property type="entry name" value="L30e-like"/>
    <property type="match status" value="1"/>
</dbReference>
<protein>
    <submittedName>
        <fullName evidence="3">Putative Ribosomal_L7Ae domain-containing protein</fullName>
    </submittedName>
</protein>
<proteinExistence type="predicted"/>
<name>A0A6F8ZFW5_9FIRM</name>
<dbReference type="Gene3D" id="3.30.1330.30">
    <property type="match status" value="1"/>
</dbReference>
<evidence type="ECO:0000256" key="1">
    <source>
        <dbReference type="SAM" id="MobiDB-lite"/>
    </source>
</evidence>
<dbReference type="AlphaFoldDB" id="A0A6F8ZFW5"/>
<dbReference type="InterPro" id="IPR029064">
    <property type="entry name" value="Ribosomal_eL30-like_sf"/>
</dbReference>
<dbReference type="InterPro" id="IPR004038">
    <property type="entry name" value="Ribosomal_eL8/eL30/eS12/Gad45"/>
</dbReference>
<feature type="region of interest" description="Disordered" evidence="1">
    <location>
        <begin position="103"/>
        <end position="150"/>
    </location>
</feature>
<dbReference type="EMBL" id="LR778114">
    <property type="protein sequence ID" value="CAB1128771.1"/>
    <property type="molecule type" value="Genomic_DNA"/>
</dbReference>
<dbReference type="KEGG" id="hfv:R50_1265"/>
<organism evidence="3 4">
    <name type="scientific">Candidatus Hydrogenisulfobacillus filiaventi</name>
    <dbReference type="NCBI Taxonomy" id="2707344"/>
    <lineage>
        <taxon>Bacteria</taxon>
        <taxon>Bacillati</taxon>
        <taxon>Bacillota</taxon>
        <taxon>Clostridia</taxon>
        <taxon>Eubacteriales</taxon>
        <taxon>Clostridiales Family XVII. Incertae Sedis</taxon>
        <taxon>Candidatus Hydrogenisulfobacillus</taxon>
    </lineage>
</organism>
<evidence type="ECO:0000259" key="2">
    <source>
        <dbReference type="Pfam" id="PF01248"/>
    </source>
</evidence>
<sequence>MSPQPMWMNYLGLARKAGALAPGSDRVEAALKNGQLRLLILATDAGGAAVRKFRLWCRDAGVAVVVAGTKDELGHATGLPALAVAGILRRKLADALLKSLPPDTVVEIPRREGPPPPAPLPADAQPGRKVSSGGKAFGRKPGEHQGHQQG</sequence>
<dbReference type="Proteomes" id="UP000503399">
    <property type="component" value="Chromosome"/>
</dbReference>
<dbReference type="Pfam" id="PF01248">
    <property type="entry name" value="Ribosomal_L7Ae"/>
    <property type="match status" value="1"/>
</dbReference>
<feature type="domain" description="Ribosomal protein eL8/eL30/eS12/Gadd45" evidence="2">
    <location>
        <begin position="8"/>
        <end position="87"/>
    </location>
</feature>
<reference evidence="3 4" key="1">
    <citation type="submission" date="2020-02" db="EMBL/GenBank/DDBJ databases">
        <authorList>
            <person name="Hogendoorn C."/>
        </authorList>
    </citation>
    <scope>NUCLEOTIDE SEQUENCE [LARGE SCALE GENOMIC DNA]</scope>
    <source>
        <strain evidence="3">R501</strain>
    </source>
</reference>
<evidence type="ECO:0000313" key="4">
    <source>
        <dbReference type="Proteomes" id="UP000503399"/>
    </source>
</evidence>
<gene>
    <name evidence="3" type="ORF">R50_1265</name>
</gene>
<feature type="compositionally biased region" description="Basic and acidic residues" evidence="1">
    <location>
        <begin position="140"/>
        <end position="150"/>
    </location>
</feature>
<keyword evidence="4" id="KW-1185">Reference proteome</keyword>
<evidence type="ECO:0000313" key="3">
    <source>
        <dbReference type="EMBL" id="CAB1128771.1"/>
    </source>
</evidence>
<accession>A0A6F8ZFW5</accession>